<keyword evidence="1" id="KW-0472">Membrane</keyword>
<evidence type="ECO:0000256" key="1">
    <source>
        <dbReference type="SAM" id="Phobius"/>
    </source>
</evidence>
<protein>
    <recommendedName>
        <fullName evidence="5">Amino acid transporter transmembrane domain-containing protein</fullName>
    </recommendedName>
</protein>
<feature type="signal peptide" evidence="2">
    <location>
        <begin position="1"/>
        <end position="20"/>
    </location>
</feature>
<name>A0A179II54_CORDF</name>
<keyword evidence="1" id="KW-1133">Transmembrane helix</keyword>
<gene>
    <name evidence="3" type="ORF">LLEC1_03371</name>
</gene>
<feature type="transmembrane region" description="Helical" evidence="1">
    <location>
        <begin position="259"/>
        <end position="282"/>
    </location>
</feature>
<keyword evidence="4" id="KW-1185">Reference proteome</keyword>
<accession>A0A179II54</accession>
<evidence type="ECO:0000256" key="2">
    <source>
        <dbReference type="SAM" id="SignalP"/>
    </source>
</evidence>
<comment type="caution">
    <text evidence="3">The sequence shown here is derived from an EMBL/GenBank/DDBJ whole genome shotgun (WGS) entry which is preliminary data.</text>
</comment>
<organism evidence="3 4">
    <name type="scientific">Cordyceps confragosa</name>
    <name type="common">Lecanicillium lecanii</name>
    <dbReference type="NCBI Taxonomy" id="2714763"/>
    <lineage>
        <taxon>Eukaryota</taxon>
        <taxon>Fungi</taxon>
        <taxon>Dikarya</taxon>
        <taxon>Ascomycota</taxon>
        <taxon>Pezizomycotina</taxon>
        <taxon>Sordariomycetes</taxon>
        <taxon>Hypocreomycetidae</taxon>
        <taxon>Hypocreales</taxon>
        <taxon>Cordycipitaceae</taxon>
        <taxon>Akanthomyces</taxon>
    </lineage>
</organism>
<feature type="transmembrane region" description="Helical" evidence="1">
    <location>
        <begin position="98"/>
        <end position="116"/>
    </location>
</feature>
<keyword evidence="2" id="KW-0732">Signal</keyword>
<evidence type="ECO:0000313" key="4">
    <source>
        <dbReference type="Proteomes" id="UP000243081"/>
    </source>
</evidence>
<dbReference type="Proteomes" id="UP000243081">
    <property type="component" value="Unassembled WGS sequence"/>
</dbReference>
<dbReference type="OrthoDB" id="196103at2759"/>
<reference evidence="3 4" key="1">
    <citation type="submission" date="2016-03" db="EMBL/GenBank/DDBJ databases">
        <title>Fine-scale spatial genetic structure of a fungal parasite of coffee scale insects.</title>
        <authorList>
            <person name="Jackson D."/>
            <person name="Zemenick K.A."/>
            <person name="Malloure B."/>
            <person name="Quandt C.A."/>
            <person name="James T.Y."/>
        </authorList>
    </citation>
    <scope>NUCLEOTIDE SEQUENCE [LARGE SCALE GENOMIC DNA]</scope>
    <source>
        <strain evidence="3 4">UM487</strain>
    </source>
</reference>
<feature type="transmembrane region" description="Helical" evidence="1">
    <location>
        <begin position="65"/>
        <end position="86"/>
    </location>
</feature>
<feature type="transmembrane region" description="Helical" evidence="1">
    <location>
        <begin position="225"/>
        <end position="247"/>
    </location>
</feature>
<keyword evidence="1" id="KW-0812">Transmembrane</keyword>
<feature type="transmembrane region" description="Helical" evidence="1">
    <location>
        <begin position="128"/>
        <end position="148"/>
    </location>
</feature>
<feature type="chain" id="PRO_5008104554" description="Amino acid transporter transmembrane domain-containing protein" evidence="2">
    <location>
        <begin position="21"/>
        <end position="355"/>
    </location>
</feature>
<dbReference type="AlphaFoldDB" id="A0A179II54"/>
<dbReference type="EMBL" id="LUKN01000737">
    <property type="protein sequence ID" value="OAR02347.1"/>
    <property type="molecule type" value="Genomic_DNA"/>
</dbReference>
<sequence length="355" mass="38665">MNRPMNQNILCGLYVALVCAYNESLLTRPCSIEFPSVCPEYTPLTALGAGGGKPSSSVIANQTNAILYVVFIVFRLSLMIGTPWLSSVRGWSTVLRQHGQFLIPSVGAAIAFAVNYGRSKPLSVSSAVYIVFIVLQISPLLLFELLIVDPTDVVRKDGAHLARIESPTSKAEIRKLQKCFTDKRILLLTPGMIVCEMPLGTLSTGTAVPANETLVGAFLDLRPRALASICFQIIQVIDPLLLVWIFDSKKIGSRKVRRLLGVGSIGVVAVGTCIGMYIWLFAVNYDKLEKPPGRDWDDTFCTAGCMPDCKWQLAGVLLRFPTTRPSSLSMPATRGHAQLLACASVSRLLLSLSLY</sequence>
<evidence type="ECO:0008006" key="5">
    <source>
        <dbReference type="Google" id="ProtNLM"/>
    </source>
</evidence>
<proteinExistence type="predicted"/>
<evidence type="ECO:0000313" key="3">
    <source>
        <dbReference type="EMBL" id="OAR02347.1"/>
    </source>
</evidence>